<dbReference type="AlphaFoldDB" id="A0A316UZY1"/>
<dbReference type="GeneID" id="37026838"/>
<dbReference type="Proteomes" id="UP000245884">
    <property type="component" value="Unassembled WGS sequence"/>
</dbReference>
<evidence type="ECO:0000313" key="1">
    <source>
        <dbReference type="EMBL" id="PWN30318.1"/>
    </source>
</evidence>
<name>A0A316UZY1_9BASI</name>
<reference evidence="1 2" key="1">
    <citation type="journal article" date="2018" name="Mol. Biol. Evol.">
        <title>Broad Genomic Sampling Reveals a Smut Pathogenic Ancestry of the Fungal Clade Ustilaginomycotina.</title>
        <authorList>
            <person name="Kijpornyongpan T."/>
            <person name="Mondo S.J."/>
            <person name="Barry K."/>
            <person name="Sandor L."/>
            <person name="Lee J."/>
            <person name="Lipzen A."/>
            <person name="Pangilinan J."/>
            <person name="LaButti K."/>
            <person name="Hainaut M."/>
            <person name="Henrissat B."/>
            <person name="Grigoriev I.V."/>
            <person name="Spatafora J.W."/>
            <person name="Aime M.C."/>
        </authorList>
    </citation>
    <scope>NUCLEOTIDE SEQUENCE [LARGE SCALE GENOMIC DNA]</scope>
    <source>
        <strain evidence="1 2">MCA 5214</strain>
    </source>
</reference>
<dbReference type="EMBL" id="KZ819662">
    <property type="protein sequence ID" value="PWN30318.1"/>
    <property type="molecule type" value="Genomic_DNA"/>
</dbReference>
<gene>
    <name evidence="1" type="ORF">BDZ90DRAFT_229339</name>
</gene>
<proteinExistence type="predicted"/>
<dbReference type="RefSeq" id="XP_025364930.1">
    <property type="nucleotide sequence ID" value="XM_025505015.1"/>
</dbReference>
<protein>
    <submittedName>
        <fullName evidence="1">Uncharacterized protein</fullName>
    </submittedName>
</protein>
<sequence length="120" mass="12898">MLPYHRPPHSHSAGPNIVVEGGGIEQSAHTGAGRWYLMADTGAKGTATGCGGSTITWSFFHHLSTYKGLDTAKTRNDRIQGFFNTNSGNMKIKGVIDSTDPEADLYLSCYPPVKDNLAVD</sequence>
<organism evidence="1 2">
    <name type="scientific">Jaminaea rosea</name>
    <dbReference type="NCBI Taxonomy" id="1569628"/>
    <lineage>
        <taxon>Eukaryota</taxon>
        <taxon>Fungi</taxon>
        <taxon>Dikarya</taxon>
        <taxon>Basidiomycota</taxon>
        <taxon>Ustilaginomycotina</taxon>
        <taxon>Exobasidiomycetes</taxon>
        <taxon>Microstromatales</taxon>
        <taxon>Microstromatales incertae sedis</taxon>
        <taxon>Jaminaea</taxon>
    </lineage>
</organism>
<evidence type="ECO:0000313" key="2">
    <source>
        <dbReference type="Proteomes" id="UP000245884"/>
    </source>
</evidence>
<keyword evidence="2" id="KW-1185">Reference proteome</keyword>
<accession>A0A316UZY1</accession>